<feature type="domain" description="DUF4371" evidence="1">
    <location>
        <begin position="520"/>
        <end position="660"/>
    </location>
</feature>
<accession>A0A8K0D4I4</accession>
<organism evidence="2 3">
    <name type="scientific">Ignelater luminosus</name>
    <name type="common">Cucubano</name>
    <name type="synonym">Pyrophorus luminosus</name>
    <dbReference type="NCBI Taxonomy" id="2038154"/>
    <lineage>
        <taxon>Eukaryota</taxon>
        <taxon>Metazoa</taxon>
        <taxon>Ecdysozoa</taxon>
        <taxon>Arthropoda</taxon>
        <taxon>Hexapoda</taxon>
        <taxon>Insecta</taxon>
        <taxon>Pterygota</taxon>
        <taxon>Neoptera</taxon>
        <taxon>Endopterygota</taxon>
        <taxon>Coleoptera</taxon>
        <taxon>Polyphaga</taxon>
        <taxon>Elateriformia</taxon>
        <taxon>Elateroidea</taxon>
        <taxon>Elateridae</taxon>
        <taxon>Agrypninae</taxon>
        <taxon>Pyrophorini</taxon>
        <taxon>Ignelater</taxon>
    </lineage>
</organism>
<comment type="caution">
    <text evidence="2">The sequence shown here is derived from an EMBL/GenBank/DDBJ whole genome shotgun (WGS) entry which is preliminary data.</text>
</comment>
<dbReference type="OrthoDB" id="6601747at2759"/>
<dbReference type="InterPro" id="IPR025398">
    <property type="entry name" value="DUF4371"/>
</dbReference>
<protein>
    <recommendedName>
        <fullName evidence="1">DUF4371 domain-containing protein</fullName>
    </recommendedName>
</protein>
<dbReference type="AlphaFoldDB" id="A0A8K0D4I4"/>
<evidence type="ECO:0000313" key="2">
    <source>
        <dbReference type="EMBL" id="KAF2896871.1"/>
    </source>
</evidence>
<evidence type="ECO:0000313" key="3">
    <source>
        <dbReference type="Proteomes" id="UP000801492"/>
    </source>
</evidence>
<gene>
    <name evidence="2" type="ORF">ILUMI_09304</name>
</gene>
<reference evidence="2" key="1">
    <citation type="submission" date="2019-08" db="EMBL/GenBank/DDBJ databases">
        <title>The genome of the North American firefly Photinus pyralis.</title>
        <authorList>
            <consortium name="Photinus pyralis genome working group"/>
            <person name="Fallon T.R."/>
            <person name="Sander Lower S.E."/>
            <person name="Weng J.-K."/>
        </authorList>
    </citation>
    <scope>NUCLEOTIDE SEQUENCE</scope>
    <source>
        <strain evidence="2">TRF0915ILg1</strain>
        <tissue evidence="2">Whole body</tissue>
    </source>
</reference>
<dbReference type="PANTHER" id="PTHR45749">
    <property type="match status" value="1"/>
</dbReference>
<evidence type="ECO:0000259" key="1">
    <source>
        <dbReference type="Pfam" id="PF14291"/>
    </source>
</evidence>
<dbReference type="Proteomes" id="UP000801492">
    <property type="component" value="Unassembled WGS sequence"/>
</dbReference>
<dbReference type="PANTHER" id="PTHR45749:SF21">
    <property type="entry name" value="DUF4371 DOMAIN-CONTAINING PROTEIN"/>
    <property type="match status" value="1"/>
</dbReference>
<dbReference type="EMBL" id="VTPC01004684">
    <property type="protein sequence ID" value="KAF2896871.1"/>
    <property type="molecule type" value="Genomic_DNA"/>
</dbReference>
<name>A0A8K0D4I4_IGNLU</name>
<dbReference type="InterPro" id="IPR012337">
    <property type="entry name" value="RNaseH-like_sf"/>
</dbReference>
<proteinExistence type="predicted"/>
<dbReference type="SUPFAM" id="SSF53098">
    <property type="entry name" value="Ribonuclease H-like"/>
    <property type="match status" value="1"/>
</dbReference>
<sequence length="903" mass="104135">MGRQLVTYRGLWAVQAPEIGHQLSKHLESNHPLASIEASAFKTSFHPRTTEIEYVLDDMELEKTLANRIKGFCSTCDKKWKAASRSRSKFVDTNRSWMQRNFNVPMSISIPAERIPEPESSTSGVGRFTKEFASSSGQEESLALVMDCRMSKDAYKKMRMGSKHHNAANLYPSYDGIIEAKKRCYSSGVELNKYGASVPLQNLLNHTVMRLIKSIELPDDGNPSFSQNRLNLEVWMQSSSGHSDYMQLPETEEHKRNDGFDTEIAPTMRGATEEQLDQLAARKKDIQNRLWRELRIRVDKVVQGGGTYPFAKMDVRKFLKRKVNPDPAEPCSLNAKIPNFDSSIVARDHDETNSNDLTALLKLNSADLESYIERFSLISNEMRKHVDIEKKSFRYDWFEQYEWLIYSEKLKRALCKFYVLFRPTVKKSYLSASIFKVFTNYKDFHECSRNHLANQWHREATAKAFNFVINIIDNKSTSVVDQLNITKREIIKSNRESLMPIISSIIFCGTHDLLLREKIIENFESLLDFRVESGDQVLSSHLKNYQKNAKYTSHQIISICEEVLRDEIVNEVNKSVAFSLLADESADIVGKEQLSLGVRFVYFKNIVKEEFLGFAELSIMNAKRISDAILQSCESYGLNMNLLVGRGFDGRATMPGCGNGVQRIIRNKYNKATYFYSGSHKLNLVVNDLNSVSEIQNGIGTIKEAIKFFKENPNRRRLVPNVFLFCETRWSVKCETYAKEFDLNFKTPRVTTYQTQQENHKTKTAEEYFRVSMYMPYLDSLILSLNIRLSNDLSDEFLLSALHRPQLNAGYVQFKEKVDVLAKKYDIGNLKEEADTRAGLWKEKNINSEMDVFEALTIFLSMPPTTATIEIWFSTLRRVKWLRSTVTEDRLYVYVKCTQRRNT</sequence>
<dbReference type="Pfam" id="PF14291">
    <property type="entry name" value="DUF4371"/>
    <property type="match status" value="1"/>
</dbReference>
<keyword evidence="3" id="KW-1185">Reference proteome</keyword>